<sequence>MGNPLGKSHILRHLIFQGAKGVLAHPVRKFRVILRLTEVALVERIAVWQDTLVDEMD</sequence>
<evidence type="ECO:0000313" key="1">
    <source>
        <dbReference type="EMBL" id="MPN47380.1"/>
    </source>
</evidence>
<dbReference type="AlphaFoldDB" id="A0A645I8C0"/>
<reference evidence="1" key="1">
    <citation type="submission" date="2019-08" db="EMBL/GenBank/DDBJ databases">
        <authorList>
            <person name="Kucharzyk K."/>
            <person name="Murdoch R.W."/>
            <person name="Higgins S."/>
            <person name="Loffler F."/>
        </authorList>
    </citation>
    <scope>NUCLEOTIDE SEQUENCE</scope>
</reference>
<protein>
    <submittedName>
        <fullName evidence="1">Uncharacterized protein</fullName>
    </submittedName>
</protein>
<dbReference type="EMBL" id="VSSQ01108834">
    <property type="protein sequence ID" value="MPN47380.1"/>
    <property type="molecule type" value="Genomic_DNA"/>
</dbReference>
<accession>A0A645I8C0</accession>
<gene>
    <name evidence="1" type="ORF">SDC9_194982</name>
</gene>
<name>A0A645I8C0_9ZZZZ</name>
<proteinExistence type="predicted"/>
<comment type="caution">
    <text evidence="1">The sequence shown here is derived from an EMBL/GenBank/DDBJ whole genome shotgun (WGS) entry which is preliminary data.</text>
</comment>
<organism evidence="1">
    <name type="scientific">bioreactor metagenome</name>
    <dbReference type="NCBI Taxonomy" id="1076179"/>
    <lineage>
        <taxon>unclassified sequences</taxon>
        <taxon>metagenomes</taxon>
        <taxon>ecological metagenomes</taxon>
    </lineage>
</organism>